<feature type="transmembrane region" description="Helical" evidence="1">
    <location>
        <begin position="14"/>
        <end position="33"/>
    </location>
</feature>
<dbReference type="Proteomes" id="UP001364764">
    <property type="component" value="Plasmid pY5S7-1"/>
</dbReference>
<keyword evidence="2" id="KW-0614">Plasmid</keyword>
<dbReference type="RefSeq" id="WP_338709021.1">
    <property type="nucleotide sequence ID" value="NZ_CP145893.1"/>
</dbReference>
<geneLocation type="plasmid" evidence="2 3">
    <name>pY5S7-1</name>
</geneLocation>
<dbReference type="GeneID" id="93480010"/>
<reference evidence="2 3" key="1">
    <citation type="submission" date="2024-02" db="EMBL/GenBank/DDBJ databases">
        <title>Complete sequences of two Paenibacillus sp. strains and one Lysinibacillus strain isolated from the environment on STAA medium highlight biotechnological potential.</title>
        <authorList>
            <person name="Attere S.A."/>
            <person name="Piche L.C."/>
            <person name="Intertaglia L."/>
            <person name="Lami R."/>
            <person name="Charette S.J."/>
            <person name="Vincent A.T."/>
        </authorList>
    </citation>
    <scope>NUCLEOTIDE SEQUENCE [LARGE SCALE GENOMIC DNA]</scope>
    <source>
        <strain evidence="2 3">Y5S-7</strain>
        <plasmid evidence="2 3">pY5S7-1</plasmid>
    </source>
</reference>
<sequence>MDNIGIALGGGKAFSIPTGFVLLIIALAIFGMYKFGLQFKEELA</sequence>
<organism evidence="2 3">
    <name type="scientific">Paenibacillus amylolyticus</name>
    <dbReference type="NCBI Taxonomy" id="1451"/>
    <lineage>
        <taxon>Bacteria</taxon>
        <taxon>Bacillati</taxon>
        <taxon>Bacillota</taxon>
        <taxon>Bacilli</taxon>
        <taxon>Bacillales</taxon>
        <taxon>Paenibacillaceae</taxon>
        <taxon>Paenibacillus</taxon>
    </lineage>
</organism>
<evidence type="ECO:0000256" key="1">
    <source>
        <dbReference type="SAM" id="Phobius"/>
    </source>
</evidence>
<keyword evidence="1" id="KW-0472">Membrane</keyword>
<proteinExistence type="predicted"/>
<dbReference type="EMBL" id="CP145893">
    <property type="protein sequence ID" value="WWP23834.1"/>
    <property type="molecule type" value="Genomic_DNA"/>
</dbReference>
<accession>A0ABD8B247</accession>
<protein>
    <submittedName>
        <fullName evidence="2">Uncharacterized protein</fullName>
    </submittedName>
</protein>
<evidence type="ECO:0000313" key="3">
    <source>
        <dbReference type="Proteomes" id="UP001364764"/>
    </source>
</evidence>
<name>A0ABD8B247_PAEAM</name>
<keyword evidence="1" id="KW-0812">Transmembrane</keyword>
<gene>
    <name evidence="2" type="ORF">V6668_31055</name>
</gene>
<evidence type="ECO:0000313" key="2">
    <source>
        <dbReference type="EMBL" id="WWP23834.1"/>
    </source>
</evidence>
<keyword evidence="1" id="KW-1133">Transmembrane helix</keyword>
<dbReference type="AlphaFoldDB" id="A0ABD8B247"/>